<dbReference type="EMBL" id="LFZO01000119">
    <property type="protein sequence ID" value="KXT13388.1"/>
    <property type="molecule type" value="Genomic_DNA"/>
</dbReference>
<dbReference type="AlphaFoldDB" id="A0A139IF53"/>
<dbReference type="OrthoDB" id="5354320at2759"/>
<gene>
    <name evidence="1" type="ORF">AC579_9082</name>
</gene>
<name>A0A139IF53_9PEZI</name>
<evidence type="ECO:0008006" key="3">
    <source>
        <dbReference type="Google" id="ProtNLM"/>
    </source>
</evidence>
<evidence type="ECO:0000313" key="2">
    <source>
        <dbReference type="Proteomes" id="UP000073492"/>
    </source>
</evidence>
<accession>A0A139IF53</accession>
<keyword evidence="2" id="KW-1185">Reference proteome</keyword>
<protein>
    <recommendedName>
        <fullName evidence="3">C2H2-type domain-containing protein</fullName>
    </recommendedName>
</protein>
<sequence>MDEVEKMAQTGDLILECLECGSPMYNVDKNRIWEHARKHFGVKTWPPPLTGDGAWSLQAIIDTTKTLGDYSHTTGCVEHLKTEMVDSMSFEWLAEQAEAERMSQGLCLTCVQTNVDGPAVCFNPAHFD</sequence>
<reference evidence="1 2" key="1">
    <citation type="submission" date="2015-07" db="EMBL/GenBank/DDBJ databases">
        <title>Comparative genomics of the Sigatoka disease complex on banana suggests a link between parallel evolutionary changes in Pseudocercospora fijiensis and Pseudocercospora eumusae and increased virulence on the banana host.</title>
        <authorList>
            <person name="Chang T.-C."/>
            <person name="Salvucci A."/>
            <person name="Crous P.W."/>
            <person name="Stergiopoulos I."/>
        </authorList>
    </citation>
    <scope>NUCLEOTIDE SEQUENCE [LARGE SCALE GENOMIC DNA]</scope>
    <source>
        <strain evidence="1 2">CBS 116634</strain>
    </source>
</reference>
<evidence type="ECO:0000313" key="1">
    <source>
        <dbReference type="EMBL" id="KXT13388.1"/>
    </source>
</evidence>
<dbReference type="Proteomes" id="UP000073492">
    <property type="component" value="Unassembled WGS sequence"/>
</dbReference>
<organism evidence="1 2">
    <name type="scientific">Pseudocercospora musae</name>
    <dbReference type="NCBI Taxonomy" id="113226"/>
    <lineage>
        <taxon>Eukaryota</taxon>
        <taxon>Fungi</taxon>
        <taxon>Dikarya</taxon>
        <taxon>Ascomycota</taxon>
        <taxon>Pezizomycotina</taxon>
        <taxon>Dothideomycetes</taxon>
        <taxon>Dothideomycetidae</taxon>
        <taxon>Mycosphaerellales</taxon>
        <taxon>Mycosphaerellaceae</taxon>
        <taxon>Pseudocercospora</taxon>
    </lineage>
</organism>
<comment type="caution">
    <text evidence="1">The sequence shown here is derived from an EMBL/GenBank/DDBJ whole genome shotgun (WGS) entry which is preliminary data.</text>
</comment>
<proteinExistence type="predicted"/>